<dbReference type="RefSeq" id="WP_021243735.1">
    <property type="nucleotide sequence ID" value="NZ_ATIB01000031.1"/>
</dbReference>
<name>T0GVQ4_9SPHN</name>
<feature type="domain" description="N-acetyltransferase" evidence="1">
    <location>
        <begin position="5"/>
        <end position="158"/>
    </location>
</feature>
<dbReference type="OrthoDB" id="5358891at2"/>
<gene>
    <name evidence="2" type="ORF">L485_03880</name>
</gene>
<dbReference type="Pfam" id="PF13302">
    <property type="entry name" value="Acetyltransf_3"/>
    <property type="match status" value="1"/>
</dbReference>
<dbReference type="GO" id="GO:0016747">
    <property type="term" value="F:acyltransferase activity, transferring groups other than amino-acyl groups"/>
    <property type="evidence" value="ECO:0007669"/>
    <property type="project" value="InterPro"/>
</dbReference>
<dbReference type="PROSITE" id="PS51186">
    <property type="entry name" value="GNAT"/>
    <property type="match status" value="1"/>
</dbReference>
<reference evidence="2 3" key="1">
    <citation type="journal article" date="2013" name="Genome Announc.">
        <title>Draft Genome Sequence of a Hexachlorocyclohexane-Degrading Bacterium, Sphingobium baderi Strain LL03T.</title>
        <authorList>
            <person name="Kaur J."/>
            <person name="Verma H."/>
            <person name="Tripathi C."/>
            <person name="Khurana J.P."/>
            <person name="Lal R."/>
        </authorList>
    </citation>
    <scope>NUCLEOTIDE SEQUENCE [LARGE SCALE GENOMIC DNA]</scope>
    <source>
        <strain evidence="2 3">LL03</strain>
    </source>
</reference>
<dbReference type="EMBL" id="ATIB01000031">
    <property type="protein sequence ID" value="EQB04747.1"/>
    <property type="molecule type" value="Genomic_DNA"/>
</dbReference>
<dbReference type="PANTHER" id="PTHR43415">
    <property type="entry name" value="SPERMIDINE N(1)-ACETYLTRANSFERASE"/>
    <property type="match status" value="1"/>
</dbReference>
<sequence>MIDACCVRSAHRDDLPMLLSWRNHPEVRSFMFSRHEIGLDEHAAWFATASRDITRRLLVIEDQDLPLGYVQFANIASGGIAEWGFYTRPGAPRGSGRRLGSAALDHAFTVLGLHKVCGQAIASNAASIALHQKLHFVQEGVLREHQQIEGTYHSLVCFGLLKHEWCGG</sequence>
<dbReference type="PATRIC" id="fig|1114964.3.peg.736"/>
<organism evidence="2 3">
    <name type="scientific">Sphingobium baderi LL03</name>
    <dbReference type="NCBI Taxonomy" id="1114964"/>
    <lineage>
        <taxon>Bacteria</taxon>
        <taxon>Pseudomonadati</taxon>
        <taxon>Pseudomonadota</taxon>
        <taxon>Alphaproteobacteria</taxon>
        <taxon>Sphingomonadales</taxon>
        <taxon>Sphingomonadaceae</taxon>
        <taxon>Sphingobium</taxon>
    </lineage>
</organism>
<proteinExistence type="predicted"/>
<dbReference type="InterPro" id="IPR016181">
    <property type="entry name" value="Acyl_CoA_acyltransferase"/>
</dbReference>
<keyword evidence="3" id="KW-1185">Reference proteome</keyword>
<dbReference type="InterPro" id="IPR020036">
    <property type="entry name" value="PseH"/>
</dbReference>
<dbReference type="SUPFAM" id="SSF55729">
    <property type="entry name" value="Acyl-CoA N-acyltransferases (Nat)"/>
    <property type="match status" value="1"/>
</dbReference>
<accession>T0GVQ4</accession>
<dbReference type="NCBIfam" id="TIGR03585">
    <property type="entry name" value="PseH"/>
    <property type="match status" value="1"/>
</dbReference>
<dbReference type="AlphaFoldDB" id="T0GVQ4"/>
<dbReference type="eggNOG" id="COG1670">
    <property type="taxonomic scope" value="Bacteria"/>
</dbReference>
<dbReference type="Proteomes" id="UP000015524">
    <property type="component" value="Unassembled WGS sequence"/>
</dbReference>
<dbReference type="Gene3D" id="3.40.630.30">
    <property type="match status" value="1"/>
</dbReference>
<protein>
    <recommendedName>
        <fullName evidence="1">N-acetyltransferase domain-containing protein</fullName>
    </recommendedName>
</protein>
<evidence type="ECO:0000313" key="2">
    <source>
        <dbReference type="EMBL" id="EQB04747.1"/>
    </source>
</evidence>
<evidence type="ECO:0000313" key="3">
    <source>
        <dbReference type="Proteomes" id="UP000015524"/>
    </source>
</evidence>
<evidence type="ECO:0000259" key="1">
    <source>
        <dbReference type="PROSITE" id="PS51186"/>
    </source>
</evidence>
<dbReference type="InterPro" id="IPR000182">
    <property type="entry name" value="GNAT_dom"/>
</dbReference>
<comment type="caution">
    <text evidence="2">The sequence shown here is derived from an EMBL/GenBank/DDBJ whole genome shotgun (WGS) entry which is preliminary data.</text>
</comment>
<dbReference type="PANTHER" id="PTHR43415:SF3">
    <property type="entry name" value="GNAT-FAMILY ACETYLTRANSFERASE"/>
    <property type="match status" value="1"/>
</dbReference>